<keyword evidence="11" id="KW-0472">Membrane</keyword>
<keyword evidence="11" id="KW-0812">Transmembrane</keyword>
<dbReference type="InterPro" id="IPR036318">
    <property type="entry name" value="FAD-bd_PCMH-like_sf"/>
</dbReference>
<dbReference type="InterPro" id="IPR006094">
    <property type="entry name" value="Oxid_FAD_bind_N"/>
</dbReference>
<gene>
    <name evidence="13" type="ORF">DM860_005237</name>
</gene>
<evidence type="ECO:0000256" key="7">
    <source>
        <dbReference type="ARBA" id="ARBA00023157"/>
    </source>
</evidence>
<evidence type="ECO:0000256" key="9">
    <source>
        <dbReference type="ARBA" id="ARBA00034114"/>
    </source>
</evidence>
<dbReference type="GO" id="GO:0071949">
    <property type="term" value="F:FAD binding"/>
    <property type="evidence" value="ECO:0007669"/>
    <property type="project" value="InterPro"/>
</dbReference>
<dbReference type="Pfam" id="PF08031">
    <property type="entry name" value="BBE"/>
    <property type="match status" value="1"/>
</dbReference>
<dbReference type="EMBL" id="NQVE01000054">
    <property type="protein sequence ID" value="RAL50881.1"/>
    <property type="molecule type" value="Genomic_DNA"/>
</dbReference>
<keyword evidence="7" id="KW-1015">Disulfide bond</keyword>
<dbReference type="InterPro" id="IPR016166">
    <property type="entry name" value="FAD-bd_PCMH"/>
</dbReference>
<dbReference type="PANTHER" id="PTHR32448">
    <property type="entry name" value="OS08G0158400 PROTEIN"/>
    <property type="match status" value="1"/>
</dbReference>
<evidence type="ECO:0000256" key="3">
    <source>
        <dbReference type="ARBA" id="ARBA00022589"/>
    </source>
</evidence>
<keyword evidence="11" id="KW-1133">Transmembrane helix</keyword>
<proteinExistence type="inferred from homology"/>
<dbReference type="InterPro" id="IPR016169">
    <property type="entry name" value="FAD-bd_PCMH_sub2"/>
</dbReference>
<reference evidence="13 14" key="1">
    <citation type="submission" date="2018-06" db="EMBL/GenBank/DDBJ databases">
        <title>The Genome of Cuscuta australis (Dodder) Provides Insight into the Evolution of Plant Parasitism.</title>
        <authorList>
            <person name="Liu H."/>
        </authorList>
    </citation>
    <scope>NUCLEOTIDE SEQUENCE [LARGE SCALE GENOMIC DNA]</scope>
    <source>
        <strain evidence="14">cv. Yunnan</strain>
        <tissue evidence="13">Vines</tissue>
    </source>
</reference>
<dbReference type="FunFam" id="3.30.43.10:FF:000004">
    <property type="entry name" value="Berberine bridge enzyme-like 15"/>
    <property type="match status" value="1"/>
</dbReference>
<evidence type="ECO:0000256" key="11">
    <source>
        <dbReference type="SAM" id="Phobius"/>
    </source>
</evidence>
<evidence type="ECO:0000256" key="4">
    <source>
        <dbReference type="ARBA" id="ARBA00022630"/>
    </source>
</evidence>
<feature type="transmembrane region" description="Helical" evidence="11">
    <location>
        <begin position="41"/>
        <end position="59"/>
    </location>
</feature>
<keyword evidence="3" id="KW-0017">Alkaloid metabolism</keyword>
<evidence type="ECO:0000256" key="8">
    <source>
        <dbReference type="ARBA" id="ARBA00023180"/>
    </source>
</evidence>
<organism evidence="13 14">
    <name type="scientific">Cuscuta australis</name>
    <dbReference type="NCBI Taxonomy" id="267555"/>
    <lineage>
        <taxon>Eukaryota</taxon>
        <taxon>Viridiplantae</taxon>
        <taxon>Streptophyta</taxon>
        <taxon>Embryophyta</taxon>
        <taxon>Tracheophyta</taxon>
        <taxon>Spermatophyta</taxon>
        <taxon>Magnoliopsida</taxon>
        <taxon>eudicotyledons</taxon>
        <taxon>Gunneridae</taxon>
        <taxon>Pentapetalae</taxon>
        <taxon>asterids</taxon>
        <taxon>lamiids</taxon>
        <taxon>Solanales</taxon>
        <taxon>Convolvulaceae</taxon>
        <taxon>Cuscuteae</taxon>
        <taxon>Cuscuta</taxon>
        <taxon>Cuscuta subgen. Grammica</taxon>
        <taxon>Cuscuta sect. Cleistogrammica</taxon>
    </lineage>
</organism>
<dbReference type="Gene3D" id="3.40.462.20">
    <property type="match status" value="1"/>
</dbReference>
<accession>A0A328E380</accession>
<comment type="similarity">
    <text evidence="2">Belongs to the oxygen-dependent FAD-linked oxidoreductase family.</text>
</comment>
<sequence length="562" mass="62947">MWQCIHKISQVEVLRDHRSLVTLGRPIFLGLRKKENMRNSAIHFALPFLFVYLVSHVGAANSIDDFLQCLPSRSTLSFPISKVIYTPTNSSFLNVLHTYIRDSRFNTSSTPKPLAIITASHVSHIQATVLCAKTAGLQVRIRSGGHDFEGLSYVSQVPFVVLDMFNLRSIDIDIPSETAWVQAGATLGELYYNIASKSKTHAFPAGVCLTLATGGHFSGGGYGNMLRQYGLSVDNIVDAQVVDVEGRVLNRRTMGEDLFWAIRGGGAASFCVVLSWKIKLVRVPDLVMVFNVPRTLEQGATNIVMQWQQVASRIDRELFIRVQPQVQFIGGKKTVQVSFIGFYLGNSSSLLSLINKNLPLLGLRGQDILAMPWVNTTLFWNSIPTNTPLDEVLLQRSPTPSNSYQKHKSDYVKTPIPRSGLEIIWKKMMGFDNVLTLMQWNPYGGKMSEIPESATAFPHRAGNIFKMQYITIWQDGSDGSLSKNMEATRELHATFTPYVSRNPREAFLNYRDIDVGTNENGSSIFAFDFFKDNVKRLLQVKAKVDPTNFFRYEQSIPLSSTP</sequence>
<dbReference type="Gene3D" id="3.30.43.10">
    <property type="entry name" value="Uridine Diphospho-n-acetylenolpyruvylglucosamine Reductase, domain 2"/>
    <property type="match status" value="1"/>
</dbReference>
<evidence type="ECO:0000256" key="10">
    <source>
        <dbReference type="ARBA" id="ARBA00045734"/>
    </source>
</evidence>
<keyword evidence="6" id="KW-0274">FAD</keyword>
<dbReference type="Pfam" id="PF01565">
    <property type="entry name" value="FAD_binding_4"/>
    <property type="match status" value="1"/>
</dbReference>
<dbReference type="GO" id="GO:0042179">
    <property type="term" value="P:nicotine biosynthetic process"/>
    <property type="evidence" value="ECO:0007669"/>
    <property type="project" value="UniProtKB-UniPathway"/>
</dbReference>
<comment type="cofactor">
    <cofactor evidence="1">
        <name>FAD</name>
        <dbReference type="ChEBI" id="CHEBI:57692"/>
    </cofactor>
</comment>
<dbReference type="PROSITE" id="PS51387">
    <property type="entry name" value="FAD_PCMH"/>
    <property type="match status" value="1"/>
</dbReference>
<comment type="pathway">
    <text evidence="9">Alkaloid biosynthesis; nicotine biosynthesis.</text>
</comment>
<name>A0A328E380_9ASTE</name>
<dbReference type="InterPro" id="IPR012951">
    <property type="entry name" value="BBE"/>
</dbReference>
<keyword evidence="14" id="KW-1185">Reference proteome</keyword>
<protein>
    <recommendedName>
        <fullName evidence="12">FAD-binding PCMH-type domain-containing protein</fullName>
    </recommendedName>
</protein>
<evidence type="ECO:0000313" key="13">
    <source>
        <dbReference type="EMBL" id="RAL50881.1"/>
    </source>
</evidence>
<dbReference type="Proteomes" id="UP000249390">
    <property type="component" value="Unassembled WGS sequence"/>
</dbReference>
<dbReference type="Gene3D" id="3.30.465.10">
    <property type="match status" value="1"/>
</dbReference>
<keyword evidence="5" id="KW-0732">Signal</keyword>
<keyword evidence="8" id="KW-0325">Glycoprotein</keyword>
<dbReference type="UniPathway" id="UPA00107"/>
<evidence type="ECO:0000256" key="1">
    <source>
        <dbReference type="ARBA" id="ARBA00001974"/>
    </source>
</evidence>
<feature type="domain" description="FAD-binding PCMH-type" evidence="12">
    <location>
        <begin position="109"/>
        <end position="283"/>
    </location>
</feature>
<keyword evidence="4" id="KW-0285">Flavoprotein</keyword>
<dbReference type="GO" id="GO:0016491">
    <property type="term" value="F:oxidoreductase activity"/>
    <property type="evidence" value="ECO:0007669"/>
    <property type="project" value="InterPro"/>
</dbReference>
<evidence type="ECO:0000259" key="12">
    <source>
        <dbReference type="PROSITE" id="PS51387"/>
    </source>
</evidence>
<evidence type="ECO:0000256" key="5">
    <source>
        <dbReference type="ARBA" id="ARBA00022729"/>
    </source>
</evidence>
<comment type="caution">
    <text evidence="13">The sequence shown here is derived from an EMBL/GenBank/DDBJ whole genome shotgun (WGS) entry which is preliminary data.</text>
</comment>
<dbReference type="InterPro" id="IPR016167">
    <property type="entry name" value="FAD-bd_PCMH_sub1"/>
</dbReference>
<evidence type="ECO:0000256" key="2">
    <source>
        <dbReference type="ARBA" id="ARBA00005466"/>
    </source>
</evidence>
<dbReference type="AlphaFoldDB" id="A0A328E380"/>
<evidence type="ECO:0000256" key="6">
    <source>
        <dbReference type="ARBA" id="ARBA00022827"/>
    </source>
</evidence>
<dbReference type="SUPFAM" id="SSF56176">
    <property type="entry name" value="FAD-binding/transporter-associated domain-like"/>
    <property type="match status" value="1"/>
</dbReference>
<comment type="function">
    <text evidence="10">Involved in the biosynthesis of pyridine alkaloid natural products, leading mainly to the production of anabasine, anatabine, nicotine and nornicotine, effective deterrents against herbivores with antiparasitic and pesticide properties (neurotoxins); nornicotine serves as the precursor in the synthesis of the carcinogen compound N'-nitrosonornicotine (NNN). Catalyzes a late oxidation step subsequent to the pyridine ring condensation reaction in the biosynthesis of alkaloids.</text>
</comment>
<evidence type="ECO:0000313" key="14">
    <source>
        <dbReference type="Proteomes" id="UP000249390"/>
    </source>
</evidence>